<reference evidence="2" key="1">
    <citation type="journal article" date="2022" name="Mol. Ecol. Resour.">
        <title>The genomes of chicory, endive, great burdock and yacon provide insights into Asteraceae palaeo-polyploidization history and plant inulin production.</title>
        <authorList>
            <person name="Fan W."/>
            <person name="Wang S."/>
            <person name="Wang H."/>
            <person name="Wang A."/>
            <person name="Jiang F."/>
            <person name="Liu H."/>
            <person name="Zhao H."/>
            <person name="Xu D."/>
            <person name="Zhang Y."/>
        </authorList>
    </citation>
    <scope>NUCLEOTIDE SEQUENCE [LARGE SCALE GENOMIC DNA]</scope>
    <source>
        <strain evidence="2">cv. Punajuju</strain>
    </source>
</reference>
<dbReference type="Proteomes" id="UP001055811">
    <property type="component" value="Linkage Group LG02"/>
</dbReference>
<protein>
    <submittedName>
        <fullName evidence="1">Uncharacterized protein</fullName>
    </submittedName>
</protein>
<reference evidence="1 2" key="2">
    <citation type="journal article" date="2022" name="Mol. Ecol. Resour.">
        <title>The genomes of chicory, endive, great burdock and yacon provide insights into Asteraceae paleo-polyploidization history and plant inulin production.</title>
        <authorList>
            <person name="Fan W."/>
            <person name="Wang S."/>
            <person name="Wang H."/>
            <person name="Wang A."/>
            <person name="Jiang F."/>
            <person name="Liu H."/>
            <person name="Zhao H."/>
            <person name="Xu D."/>
            <person name="Zhang Y."/>
        </authorList>
    </citation>
    <scope>NUCLEOTIDE SEQUENCE [LARGE SCALE GENOMIC DNA]</scope>
    <source>
        <strain evidence="2">cv. Punajuju</strain>
        <tissue evidence="1">Leaves</tissue>
    </source>
</reference>
<sequence length="197" mass="22076">MGFIALVKVPFLLLDVFVGSTNGKDNLRIYQTWKGSNLRRNLDKLYPLGGDGNVTGDLDFTPDVFGNQYFKDLVNKNAKLCRSIDELLEKEGDGVQHEALKGLMQKPFDPKLVAVLIQLRKTTLLDDSQVAGLLNDISRRIVKDKVVMNTLGNSEKELRRKLVVQALFGKIFYLSELPEFCGRDGSLIVKEIFGVAE</sequence>
<keyword evidence="2" id="KW-1185">Reference proteome</keyword>
<gene>
    <name evidence="1" type="ORF">L2E82_08723</name>
</gene>
<evidence type="ECO:0000313" key="1">
    <source>
        <dbReference type="EMBL" id="KAI3779162.1"/>
    </source>
</evidence>
<dbReference type="EMBL" id="CM042010">
    <property type="protein sequence ID" value="KAI3779162.1"/>
    <property type="molecule type" value="Genomic_DNA"/>
</dbReference>
<accession>A0ACB9G6W1</accession>
<name>A0ACB9G6W1_CICIN</name>
<proteinExistence type="predicted"/>
<comment type="caution">
    <text evidence="1">The sequence shown here is derived from an EMBL/GenBank/DDBJ whole genome shotgun (WGS) entry which is preliminary data.</text>
</comment>
<organism evidence="1 2">
    <name type="scientific">Cichorium intybus</name>
    <name type="common">Chicory</name>
    <dbReference type="NCBI Taxonomy" id="13427"/>
    <lineage>
        <taxon>Eukaryota</taxon>
        <taxon>Viridiplantae</taxon>
        <taxon>Streptophyta</taxon>
        <taxon>Embryophyta</taxon>
        <taxon>Tracheophyta</taxon>
        <taxon>Spermatophyta</taxon>
        <taxon>Magnoliopsida</taxon>
        <taxon>eudicotyledons</taxon>
        <taxon>Gunneridae</taxon>
        <taxon>Pentapetalae</taxon>
        <taxon>asterids</taxon>
        <taxon>campanulids</taxon>
        <taxon>Asterales</taxon>
        <taxon>Asteraceae</taxon>
        <taxon>Cichorioideae</taxon>
        <taxon>Cichorieae</taxon>
        <taxon>Cichoriinae</taxon>
        <taxon>Cichorium</taxon>
    </lineage>
</organism>
<evidence type="ECO:0000313" key="2">
    <source>
        <dbReference type="Proteomes" id="UP001055811"/>
    </source>
</evidence>